<evidence type="ECO:0000259" key="1">
    <source>
        <dbReference type="Pfam" id="PF00144"/>
    </source>
</evidence>
<organism evidence="2 3">
    <name type="scientific">Phenylobacterium glaciei</name>
    <dbReference type="NCBI Taxonomy" id="2803784"/>
    <lineage>
        <taxon>Bacteria</taxon>
        <taxon>Pseudomonadati</taxon>
        <taxon>Pseudomonadota</taxon>
        <taxon>Alphaproteobacteria</taxon>
        <taxon>Caulobacterales</taxon>
        <taxon>Caulobacteraceae</taxon>
        <taxon>Phenylobacterium</taxon>
    </lineage>
</organism>
<dbReference type="Pfam" id="PF00144">
    <property type="entry name" value="Beta-lactamase"/>
    <property type="match status" value="1"/>
</dbReference>
<dbReference type="InterPro" id="IPR050789">
    <property type="entry name" value="Diverse_Enzym_Activities"/>
</dbReference>
<sequence length="397" mass="42074">MDAIETALKGVVDAGELAGVVTLVWRGGEARVCAVGWRDIEAGLPMQRDSIFRIASMSKPIVSAAAMTMLQEGRFALEDPISRVAPEFLRMRVLRDPDGALEDTVPADRQITFDDLLTQRAGLTQAGFYSGPIDAAHREALGPDLDSPLSPDAWIAGLAGLPLIGQPGAVFTYGRATDLLGLLLARMEGAPLEEVLRHRVFEPLGMTDTGFSVPSEKRHRRAGFYGFDMTGQLKKLPTVPGGAALAERPDDMEFASGGAGLWSTVDDYLAFARMFVDSSVKLLSPETLALMTTNRLTDPQRLGAKMFGMPTFGTGSGFGLGVATALDPATASVMRGKGGVGTVGWPGAYGGWWQADPTNGSVAILLMHNMLELEQLTAGYGLGGYGAILEFHALATG</sequence>
<reference evidence="2" key="1">
    <citation type="submission" date="2021-04" db="EMBL/GenBank/DDBJ databases">
        <title>Draft genome assembly of strain Phenylobacterium sp. 20VBR1 using MiniION and Illumina platforms.</title>
        <authorList>
            <person name="Thomas F.A."/>
            <person name="Krishnan K.P."/>
            <person name="Sinha R.K."/>
        </authorList>
    </citation>
    <scope>NUCLEOTIDE SEQUENCE</scope>
    <source>
        <strain evidence="2">20VBR1</strain>
    </source>
</reference>
<protein>
    <submittedName>
        <fullName evidence="2">Beta-lactamase family protein</fullName>
    </submittedName>
</protein>
<dbReference type="InterPro" id="IPR001466">
    <property type="entry name" value="Beta-lactam-related"/>
</dbReference>
<evidence type="ECO:0000313" key="2">
    <source>
        <dbReference type="EMBL" id="MBR7620354.1"/>
    </source>
</evidence>
<dbReference type="PANTHER" id="PTHR43283:SF3">
    <property type="entry name" value="BETA-LACTAMASE FAMILY PROTEIN (AFU_ORTHOLOGUE AFUA_5G07500)"/>
    <property type="match status" value="1"/>
</dbReference>
<dbReference type="InterPro" id="IPR012338">
    <property type="entry name" value="Beta-lactam/transpept-like"/>
</dbReference>
<name>A0A941D2U6_9CAUL</name>
<dbReference type="SUPFAM" id="SSF56601">
    <property type="entry name" value="beta-lactamase/transpeptidase-like"/>
    <property type="match status" value="1"/>
</dbReference>
<dbReference type="PANTHER" id="PTHR43283">
    <property type="entry name" value="BETA-LACTAMASE-RELATED"/>
    <property type="match status" value="1"/>
</dbReference>
<dbReference type="RefSeq" id="WP_215341093.1">
    <property type="nucleotide sequence ID" value="NZ_JAGSGD010000001.1"/>
</dbReference>
<accession>A0A941D2U6</accession>
<keyword evidence="3" id="KW-1185">Reference proteome</keyword>
<feature type="domain" description="Beta-lactamase-related" evidence="1">
    <location>
        <begin position="7"/>
        <end position="370"/>
    </location>
</feature>
<dbReference type="Proteomes" id="UP000622580">
    <property type="component" value="Unassembled WGS sequence"/>
</dbReference>
<gene>
    <name evidence="2" type="ORF">JKL49_13245</name>
</gene>
<proteinExistence type="predicted"/>
<comment type="caution">
    <text evidence="2">The sequence shown here is derived from an EMBL/GenBank/DDBJ whole genome shotgun (WGS) entry which is preliminary data.</text>
</comment>
<dbReference type="EMBL" id="JAGSGD010000001">
    <property type="protein sequence ID" value="MBR7620354.1"/>
    <property type="molecule type" value="Genomic_DNA"/>
</dbReference>
<evidence type="ECO:0000313" key="3">
    <source>
        <dbReference type="Proteomes" id="UP000622580"/>
    </source>
</evidence>
<dbReference type="Gene3D" id="3.40.710.10">
    <property type="entry name" value="DD-peptidase/beta-lactamase superfamily"/>
    <property type="match status" value="1"/>
</dbReference>
<dbReference type="AlphaFoldDB" id="A0A941D2U6"/>